<keyword evidence="13" id="KW-1185">Reference proteome</keyword>
<organism evidence="12 13">
    <name type="scientific">Planktosalinus lacus</name>
    <dbReference type="NCBI Taxonomy" id="1526573"/>
    <lineage>
        <taxon>Bacteria</taxon>
        <taxon>Pseudomonadati</taxon>
        <taxon>Bacteroidota</taxon>
        <taxon>Flavobacteriia</taxon>
        <taxon>Flavobacteriales</taxon>
        <taxon>Flavobacteriaceae</taxon>
        <taxon>Planktosalinus</taxon>
    </lineage>
</organism>
<dbReference type="NCBIfam" id="NF001261">
    <property type="entry name" value="PRK00226.1-2"/>
    <property type="match status" value="1"/>
</dbReference>
<keyword evidence="12" id="KW-0251">Elongation factor</keyword>
<dbReference type="FunFam" id="1.10.287.180:FF:000001">
    <property type="entry name" value="Transcription elongation factor GreA"/>
    <property type="match status" value="1"/>
</dbReference>
<evidence type="ECO:0000256" key="6">
    <source>
        <dbReference type="ARBA" id="ARBA00024916"/>
    </source>
</evidence>
<evidence type="ECO:0000259" key="11">
    <source>
        <dbReference type="Pfam" id="PF03449"/>
    </source>
</evidence>
<comment type="caution">
    <text evidence="12">The sequence shown here is derived from an EMBL/GenBank/DDBJ whole genome shotgun (WGS) entry which is preliminary data.</text>
</comment>
<protein>
    <recommendedName>
        <fullName evidence="2 8">Transcription elongation factor GreA</fullName>
    </recommendedName>
    <alternativeName>
        <fullName evidence="7 8">Transcript cleavage factor GreA</fullName>
    </alternativeName>
</protein>
<evidence type="ECO:0000256" key="4">
    <source>
        <dbReference type="ARBA" id="ARBA00023125"/>
    </source>
</evidence>
<comment type="function">
    <text evidence="6 8 9">Necessary for efficient RNA polymerase transcription elongation past template-encoded arresting sites. The arresting sites in DNA have the property of trapping a certain fraction of elongating RNA polymerases that pass through, resulting in locked ternary complexes. Cleavage of the nascent transcript by cleavage factors such as GreA or GreB allows the resumption of elongation from the new 3'terminus. GreA releases sequences of 2 to 3 nucleotides.</text>
</comment>
<dbReference type="InterPro" id="IPR022691">
    <property type="entry name" value="Tscrpt_elong_fac_GreA/B_N"/>
</dbReference>
<evidence type="ECO:0000256" key="5">
    <source>
        <dbReference type="ARBA" id="ARBA00023163"/>
    </source>
</evidence>
<dbReference type="NCBIfam" id="NF001263">
    <property type="entry name" value="PRK00226.1-4"/>
    <property type="match status" value="1"/>
</dbReference>
<evidence type="ECO:0000256" key="9">
    <source>
        <dbReference type="RuleBase" id="RU000556"/>
    </source>
</evidence>
<reference evidence="12" key="2">
    <citation type="submission" date="2020-09" db="EMBL/GenBank/DDBJ databases">
        <authorList>
            <person name="Sun Q."/>
            <person name="Zhou Y."/>
        </authorList>
    </citation>
    <scope>NUCLEOTIDE SEQUENCE</scope>
    <source>
        <strain evidence="12">CGMCC 1.12924</strain>
    </source>
</reference>
<feature type="domain" description="Transcription elongation factor GreA/GreB N-terminal" evidence="11">
    <location>
        <begin position="33"/>
        <end position="101"/>
    </location>
</feature>
<dbReference type="Pfam" id="PF03449">
    <property type="entry name" value="GreA_GreB_N"/>
    <property type="match status" value="1"/>
</dbReference>
<dbReference type="PIRSF" id="PIRSF006092">
    <property type="entry name" value="GreA_GreB"/>
    <property type="match status" value="1"/>
</dbReference>
<dbReference type="SUPFAM" id="SSF54534">
    <property type="entry name" value="FKBP-like"/>
    <property type="match status" value="1"/>
</dbReference>
<dbReference type="AlphaFoldDB" id="A0A8J2VA87"/>
<dbReference type="NCBIfam" id="TIGR01462">
    <property type="entry name" value="greA"/>
    <property type="match status" value="1"/>
</dbReference>
<keyword evidence="5 8" id="KW-0804">Transcription</keyword>
<evidence type="ECO:0000256" key="2">
    <source>
        <dbReference type="ARBA" id="ARBA00013729"/>
    </source>
</evidence>
<dbReference type="InterPro" id="IPR001437">
    <property type="entry name" value="Tscrpt_elong_fac_GreA/B_C"/>
</dbReference>
<dbReference type="InterPro" id="IPR018151">
    <property type="entry name" value="TF_GreA/GreB_CS"/>
</dbReference>
<evidence type="ECO:0000313" key="13">
    <source>
        <dbReference type="Proteomes" id="UP000652231"/>
    </source>
</evidence>
<evidence type="ECO:0000256" key="1">
    <source>
        <dbReference type="ARBA" id="ARBA00008213"/>
    </source>
</evidence>
<dbReference type="GO" id="GO:0032784">
    <property type="term" value="P:regulation of DNA-templated transcription elongation"/>
    <property type="evidence" value="ECO:0007669"/>
    <property type="project" value="UniProtKB-UniRule"/>
</dbReference>
<dbReference type="Pfam" id="PF01272">
    <property type="entry name" value="GreA_GreB"/>
    <property type="match status" value="1"/>
</dbReference>
<dbReference type="InterPro" id="IPR036805">
    <property type="entry name" value="Tscrpt_elong_fac_GreA/B_N_sf"/>
</dbReference>
<dbReference type="HAMAP" id="MF_00105">
    <property type="entry name" value="GreA_GreB"/>
    <property type="match status" value="1"/>
</dbReference>
<dbReference type="PROSITE" id="PS00830">
    <property type="entry name" value="GREAB_2"/>
    <property type="match status" value="1"/>
</dbReference>
<dbReference type="GO" id="GO:0003677">
    <property type="term" value="F:DNA binding"/>
    <property type="evidence" value="ECO:0007669"/>
    <property type="project" value="UniProtKB-UniRule"/>
</dbReference>
<dbReference type="Proteomes" id="UP000652231">
    <property type="component" value="Unassembled WGS sequence"/>
</dbReference>
<name>A0A8J2VA87_9FLAO</name>
<dbReference type="PANTHER" id="PTHR30437">
    <property type="entry name" value="TRANSCRIPTION ELONGATION FACTOR GREA"/>
    <property type="match status" value="1"/>
</dbReference>
<keyword evidence="12" id="KW-0648">Protein biosynthesis</keyword>
<dbReference type="InterPro" id="IPR036953">
    <property type="entry name" value="GreA/GreB_C_sf"/>
</dbReference>
<dbReference type="PANTHER" id="PTHR30437:SF4">
    <property type="entry name" value="TRANSCRIPTION ELONGATION FACTOR GREA"/>
    <property type="match status" value="1"/>
</dbReference>
<dbReference type="GO" id="GO:0070063">
    <property type="term" value="F:RNA polymerase binding"/>
    <property type="evidence" value="ECO:0007669"/>
    <property type="project" value="InterPro"/>
</dbReference>
<evidence type="ECO:0000313" key="12">
    <source>
        <dbReference type="EMBL" id="GGD96029.1"/>
    </source>
</evidence>
<gene>
    <name evidence="8 12" type="primary">greA</name>
    <name evidence="12" type="ORF">GCM10011312_19500</name>
</gene>
<keyword evidence="4 8" id="KW-0238">DNA-binding</keyword>
<accession>A0A8J2VA87</accession>
<dbReference type="InterPro" id="IPR023459">
    <property type="entry name" value="Tscrpt_elong_fac_GreA/B_fam"/>
</dbReference>
<dbReference type="FunFam" id="3.10.50.30:FF:000001">
    <property type="entry name" value="Transcription elongation factor GreA"/>
    <property type="match status" value="1"/>
</dbReference>
<dbReference type="Gene3D" id="1.10.287.180">
    <property type="entry name" value="Transcription elongation factor, GreA/GreB, N-terminal domain"/>
    <property type="match status" value="1"/>
</dbReference>
<dbReference type="EMBL" id="BMGK01000007">
    <property type="protein sequence ID" value="GGD96029.1"/>
    <property type="molecule type" value="Genomic_DNA"/>
</dbReference>
<dbReference type="GO" id="GO:0003746">
    <property type="term" value="F:translation elongation factor activity"/>
    <property type="evidence" value="ECO:0007669"/>
    <property type="project" value="UniProtKB-KW"/>
</dbReference>
<reference evidence="12" key="1">
    <citation type="journal article" date="2014" name="Int. J. Syst. Evol. Microbiol.">
        <title>Complete genome sequence of Corynebacterium casei LMG S-19264T (=DSM 44701T), isolated from a smear-ripened cheese.</title>
        <authorList>
            <consortium name="US DOE Joint Genome Institute (JGI-PGF)"/>
            <person name="Walter F."/>
            <person name="Albersmeier A."/>
            <person name="Kalinowski J."/>
            <person name="Ruckert C."/>
        </authorList>
    </citation>
    <scope>NUCLEOTIDE SEQUENCE</scope>
    <source>
        <strain evidence="12">CGMCC 1.12924</strain>
    </source>
</reference>
<evidence type="ECO:0000259" key="10">
    <source>
        <dbReference type="Pfam" id="PF01272"/>
    </source>
</evidence>
<feature type="domain" description="Transcription elongation factor GreA/GreB C-terminal" evidence="10">
    <location>
        <begin position="110"/>
        <end position="183"/>
    </location>
</feature>
<sequence length="185" mass="20499">MGFFSFPQLTELFSVAGIFVLYKIEEVMSKVSYYTEEGLKKLKDELDYLRDVERPKASQAIAEARDKGDLSENAEYDAAKEAQGMLELRISKMEEIVSNARLIDESQLDTSKVLVHSTVKIKNQANGTQMTYKLVAQSEADLKAGKISVDSPIGKGLLGKKVGETAEIQVPNGTVTFEILEISRD</sequence>
<evidence type="ECO:0000256" key="7">
    <source>
        <dbReference type="ARBA" id="ARBA00030776"/>
    </source>
</evidence>
<dbReference type="InterPro" id="IPR006359">
    <property type="entry name" value="Tscrpt_elong_fac_GreA"/>
</dbReference>
<comment type="similarity">
    <text evidence="1 8 9">Belongs to the GreA/GreB family.</text>
</comment>
<evidence type="ECO:0000256" key="8">
    <source>
        <dbReference type="HAMAP-Rule" id="MF_00105"/>
    </source>
</evidence>
<dbReference type="GO" id="GO:0006354">
    <property type="term" value="P:DNA-templated transcription elongation"/>
    <property type="evidence" value="ECO:0007669"/>
    <property type="project" value="TreeGrafter"/>
</dbReference>
<keyword evidence="3 8" id="KW-0805">Transcription regulation</keyword>
<dbReference type="SUPFAM" id="SSF46557">
    <property type="entry name" value="GreA transcript cleavage protein, N-terminal domain"/>
    <property type="match status" value="1"/>
</dbReference>
<proteinExistence type="inferred from homology"/>
<evidence type="ECO:0000256" key="3">
    <source>
        <dbReference type="ARBA" id="ARBA00023015"/>
    </source>
</evidence>
<dbReference type="Gene3D" id="3.10.50.30">
    <property type="entry name" value="Transcription elongation factor, GreA/GreB, C-terminal domain"/>
    <property type="match status" value="1"/>
</dbReference>
<dbReference type="InterPro" id="IPR028624">
    <property type="entry name" value="Tscrpt_elong_fac_GreA/B"/>
</dbReference>